<name>A0ABU3U923_9FLAO</name>
<reference evidence="2 3" key="1">
    <citation type="submission" date="2023-10" db="EMBL/GenBank/DDBJ databases">
        <title>Marimonas sp. nov. isolated from tidal mud flat.</title>
        <authorList>
            <person name="Jaincy N.J."/>
            <person name="Srinivasan S."/>
            <person name="Lee S.-S."/>
        </authorList>
    </citation>
    <scope>NUCLEOTIDE SEQUENCE [LARGE SCALE GENOMIC DNA]</scope>
    <source>
        <strain evidence="2 3">MJ-SS3</strain>
    </source>
</reference>
<dbReference type="InterPro" id="IPR038765">
    <property type="entry name" value="Papain-like_cys_pep_sf"/>
</dbReference>
<evidence type="ECO:0000313" key="3">
    <source>
        <dbReference type="Proteomes" id="UP001268651"/>
    </source>
</evidence>
<dbReference type="RefSeq" id="WP_316663011.1">
    <property type="nucleotide sequence ID" value="NZ_JAWHTF010000007.1"/>
</dbReference>
<evidence type="ECO:0000313" key="2">
    <source>
        <dbReference type="EMBL" id="MDU8886914.1"/>
    </source>
</evidence>
<feature type="domain" description="Transglutaminase-like" evidence="1">
    <location>
        <begin position="161"/>
        <end position="251"/>
    </location>
</feature>
<comment type="caution">
    <text evidence="2">The sequence shown here is derived from an EMBL/GenBank/DDBJ whole genome shotgun (WGS) entry which is preliminary data.</text>
</comment>
<organism evidence="2 3">
    <name type="scientific">Gilvirhabdus luticola</name>
    <dbReference type="NCBI Taxonomy" id="3079858"/>
    <lineage>
        <taxon>Bacteria</taxon>
        <taxon>Pseudomonadati</taxon>
        <taxon>Bacteroidota</taxon>
        <taxon>Flavobacteriia</taxon>
        <taxon>Flavobacteriales</taxon>
        <taxon>Flavobacteriaceae</taxon>
        <taxon>Gilvirhabdus</taxon>
    </lineage>
</organism>
<gene>
    <name evidence="2" type="ORF">RXV94_12140</name>
</gene>
<dbReference type="Pfam" id="PF01841">
    <property type="entry name" value="Transglut_core"/>
    <property type="match status" value="1"/>
</dbReference>
<dbReference type="SUPFAM" id="SSF54001">
    <property type="entry name" value="Cysteine proteinases"/>
    <property type="match status" value="1"/>
</dbReference>
<dbReference type="Proteomes" id="UP001268651">
    <property type="component" value="Unassembled WGS sequence"/>
</dbReference>
<dbReference type="Gene3D" id="3.10.620.30">
    <property type="match status" value="1"/>
</dbReference>
<evidence type="ECO:0000259" key="1">
    <source>
        <dbReference type="Pfam" id="PF01841"/>
    </source>
</evidence>
<dbReference type="PANTHER" id="PTHR35532">
    <property type="entry name" value="SIMILAR TO POLYHYDROXYALKANOATE DEPOLYMERASE"/>
    <property type="match status" value="1"/>
</dbReference>
<dbReference type="PANTHER" id="PTHR35532:SF5">
    <property type="entry name" value="CARBOHYDRATE-BINDING DOMAIN-CONTAINING PROTEIN"/>
    <property type="match status" value="1"/>
</dbReference>
<proteinExistence type="predicted"/>
<sequence length="457" mass="52704">MKIEVIVKPFSYFYKSLSIYHFLAFMKNLILLLSSFIFIISCQAKYSGVPESYHSLLDEAIVKADSNASEILTALTKAPKEQKEGMAFLISYMPKKDLTTLTASFLLENAEYAYKARTIYPWCKALPDSIFFNEVLPYANVAETRDPWRKDFFERFSKYVDDKENLKDAIFAIAKPINKEVNVEYNINRSIVDSSPKEAMAENMATCTGLSIILTDAFRSVGIPSRLAGTAMWTNMRGNHTWTEVWIDNQWKFIEYYPEDLNESWFLKDAGKADRSNPLHWIYAVSYKPTGQYYYAGKAVKYLYDQLEDSQIPEDFRNKLKEWQQSSKGEITTNDEPYIHGVNVTQHYIDLYNESIKNTGLSDDEIMVEIVVFKDKNTNKSDSRLASRVNVLKNGETVDFGYSPNATDDMNKFLNFKLLKNTEYKIVVSNSKHNLEKSFEVLTKDEANQELKLVLVD</sequence>
<keyword evidence="3" id="KW-1185">Reference proteome</keyword>
<dbReference type="EMBL" id="JAWHTF010000007">
    <property type="protein sequence ID" value="MDU8886914.1"/>
    <property type="molecule type" value="Genomic_DNA"/>
</dbReference>
<accession>A0ABU3U923</accession>
<protein>
    <submittedName>
        <fullName evidence="2">Transglutaminase-like domain-containing protein</fullName>
    </submittedName>
</protein>
<dbReference type="InterPro" id="IPR002931">
    <property type="entry name" value="Transglutaminase-like"/>
</dbReference>